<organism evidence="1 2">
    <name type="scientific">Pelovirga terrestris</name>
    <dbReference type="NCBI Taxonomy" id="2771352"/>
    <lineage>
        <taxon>Bacteria</taxon>
        <taxon>Pseudomonadati</taxon>
        <taxon>Thermodesulfobacteriota</taxon>
        <taxon>Desulfuromonadia</taxon>
        <taxon>Geobacterales</taxon>
        <taxon>Geobacteraceae</taxon>
        <taxon>Pelovirga</taxon>
    </lineage>
</organism>
<dbReference type="PANTHER" id="PTHR18964:SF146">
    <property type="entry name" value="POLYPHOSPHATE GLUCOKINASE"/>
    <property type="match status" value="1"/>
</dbReference>
<sequence length="246" mass="25741">MQVLGIDIGGSWIKAALVDVNEGTLLGVPFELPTPRPATPGAIADQVGQLVSALDWQGRVGIGFPAVMREGVVGTAANIDASWIGIDAVDLFGNAIPGECVVLNDADAAGLAEMRFGAGAGHDETVLVLTLGTGIGSALFCRQQLFPNLELGSFPLKSGIAEEYAAASIRIQEHLSWQEWGGRLNQFFAAVERLLSPDLIIIGGGVSQRSDQFFPYLQTRARLLPASLLNQAGIVGAACHAGILDP</sequence>
<proteinExistence type="predicted"/>
<name>A0A8J6QWJ0_9BACT</name>
<dbReference type="RefSeq" id="WP_191154147.1">
    <property type="nucleotide sequence ID" value="NZ_JACWUN010000003.1"/>
</dbReference>
<accession>A0A8J6QWJ0</accession>
<keyword evidence="2" id="KW-1185">Reference proteome</keyword>
<gene>
    <name evidence="1" type="ORF">ICT70_03625</name>
</gene>
<evidence type="ECO:0000313" key="1">
    <source>
        <dbReference type="EMBL" id="MBD1399753.1"/>
    </source>
</evidence>
<dbReference type="PANTHER" id="PTHR18964">
    <property type="entry name" value="ROK (REPRESSOR, ORF, KINASE) FAMILY"/>
    <property type="match status" value="1"/>
</dbReference>
<dbReference type="InterPro" id="IPR000600">
    <property type="entry name" value="ROK"/>
</dbReference>
<protein>
    <submittedName>
        <fullName evidence="1">ROK family protein</fullName>
    </submittedName>
</protein>
<dbReference type="Proteomes" id="UP000632828">
    <property type="component" value="Unassembled WGS sequence"/>
</dbReference>
<dbReference type="EMBL" id="JACWUN010000003">
    <property type="protein sequence ID" value="MBD1399753.1"/>
    <property type="molecule type" value="Genomic_DNA"/>
</dbReference>
<comment type="caution">
    <text evidence="1">The sequence shown here is derived from an EMBL/GenBank/DDBJ whole genome shotgun (WGS) entry which is preliminary data.</text>
</comment>
<dbReference type="NCBIfam" id="NF045942">
    <property type="entry name" value="PolPhglucPhase"/>
    <property type="match status" value="1"/>
</dbReference>
<dbReference type="SUPFAM" id="SSF53067">
    <property type="entry name" value="Actin-like ATPase domain"/>
    <property type="match status" value="1"/>
</dbReference>
<dbReference type="InterPro" id="IPR043129">
    <property type="entry name" value="ATPase_NBD"/>
</dbReference>
<dbReference type="AlphaFoldDB" id="A0A8J6QWJ0"/>
<reference evidence="1" key="1">
    <citation type="submission" date="2020-09" db="EMBL/GenBank/DDBJ databases">
        <title>Pelobacter alkaliphilus sp. nov., a novel anaerobic arsenate-reducing bacterium from terrestrial mud volcano.</title>
        <authorList>
            <person name="Khomyakova M.A."/>
            <person name="Merkel A.Y."/>
            <person name="Slobodkin A.I."/>
        </authorList>
    </citation>
    <scope>NUCLEOTIDE SEQUENCE</scope>
    <source>
        <strain evidence="1">M08fum</strain>
    </source>
</reference>
<dbReference type="Gene3D" id="3.30.420.40">
    <property type="match status" value="2"/>
</dbReference>
<evidence type="ECO:0000313" key="2">
    <source>
        <dbReference type="Proteomes" id="UP000632828"/>
    </source>
</evidence>
<dbReference type="Pfam" id="PF00480">
    <property type="entry name" value="ROK"/>
    <property type="match status" value="1"/>
</dbReference>
<dbReference type="CDD" id="cd24058">
    <property type="entry name" value="ASKHA_NBD_ROK_PPGK"/>
    <property type="match status" value="1"/>
</dbReference>